<feature type="chain" id="PRO_5018741772" description="histidine kinase" evidence="8">
    <location>
        <begin position="25"/>
        <end position="658"/>
    </location>
</feature>
<evidence type="ECO:0000256" key="7">
    <source>
        <dbReference type="SAM" id="Phobius"/>
    </source>
</evidence>
<evidence type="ECO:0000256" key="6">
    <source>
        <dbReference type="ARBA" id="ARBA00023012"/>
    </source>
</evidence>
<organism evidence="10 11">
    <name type="scientific">Variovorax guangxiensis</name>
    <dbReference type="NCBI Taxonomy" id="1775474"/>
    <lineage>
        <taxon>Bacteria</taxon>
        <taxon>Pseudomonadati</taxon>
        <taxon>Pseudomonadota</taxon>
        <taxon>Betaproteobacteria</taxon>
        <taxon>Burkholderiales</taxon>
        <taxon>Comamonadaceae</taxon>
        <taxon>Variovorax</taxon>
    </lineage>
</organism>
<dbReference type="Pfam" id="PF07695">
    <property type="entry name" value="7TMR-DISM_7TM"/>
    <property type="match status" value="1"/>
</dbReference>
<dbReference type="InterPro" id="IPR003661">
    <property type="entry name" value="HisK_dim/P_dom"/>
</dbReference>
<dbReference type="InterPro" id="IPR050736">
    <property type="entry name" value="Sensor_HK_Regulatory"/>
</dbReference>
<sequence>MKRNRCLVLIAGMALWLISLCSHALVLRSDQGLKEPVSLLGQEEIFIDTSGNTSIEDIISARGGVEFIAGDTRLGRLRAGEIYWIRFSLQQEPGTLSQWAIQIFPNWVDDVEVYRRDASGRISVERLGDQQPFVDRVIRSSMMAFPVVVGSSPETYYVRVKTHGLAPLCLHVWQRAGLERAEASRMAFLSAFAGAIGVMVLMNLIFWVWLRNGIYPVYALFLVSMFVAVASMLGCASSLAFPDAPQVADRFVDTSSCALMAIAAVFAWRFFDYDSYSPRAAWFMKAAAVAFAAMAILSACGFDAAIHVAAYLQITVGFFNLGFVVWLMIRHRAFQYLLAAIVFTCVNLSWTFYLLVLLGLVTMKHPFILESWIPMLQLANLAMLNFAVASRSRQAELALRAERKRAFDSMKVAKTALEDRVRQREFVAVVSHEFRTPLAVVDAVAHALELSPSGRDEAVKRAVGKIRKATRRLAVLIENILQDDALEVGPSRPAARSFDLRDVIESVRGVGLPEENVRLSVETVPERAMCVGDPARIEMAIRNLIQNALKYSPPDSAVSVRCESGAGFFSVTVCNRGEPIPDAERSSLFERYFRGATSSQVPGSGLGLHISRTIARQHGGDVALLSSDAEGTVFRLTVPLEPQRQGGKGSIGQAGLLG</sequence>
<reference evidence="10 11" key="1">
    <citation type="submission" date="2018-12" db="EMBL/GenBank/DDBJ databases">
        <title>The genome sequences of Variovorax guangxiensis DSM 27352.</title>
        <authorList>
            <person name="Gao J."/>
            <person name="Sun J."/>
        </authorList>
    </citation>
    <scope>NUCLEOTIDE SEQUENCE [LARGE SCALE GENOMIC DNA]</scope>
    <source>
        <strain evidence="10 11">DSM 27352</strain>
    </source>
</reference>
<dbReference type="InterPro" id="IPR011622">
    <property type="entry name" value="7TMR_DISM_rcpt_extracell_dom2"/>
</dbReference>
<proteinExistence type="predicted"/>
<evidence type="ECO:0000313" key="11">
    <source>
        <dbReference type="Proteomes" id="UP000281118"/>
    </source>
</evidence>
<keyword evidence="4" id="KW-0808">Transferase</keyword>
<dbReference type="InterPro" id="IPR003594">
    <property type="entry name" value="HATPase_dom"/>
</dbReference>
<evidence type="ECO:0000256" key="1">
    <source>
        <dbReference type="ARBA" id="ARBA00000085"/>
    </source>
</evidence>
<dbReference type="Proteomes" id="UP000281118">
    <property type="component" value="Unassembled WGS sequence"/>
</dbReference>
<dbReference type="InterPro" id="IPR036097">
    <property type="entry name" value="HisK_dim/P_sf"/>
</dbReference>
<dbReference type="Gene3D" id="3.30.565.10">
    <property type="entry name" value="Histidine kinase-like ATPase, C-terminal domain"/>
    <property type="match status" value="1"/>
</dbReference>
<dbReference type="PANTHER" id="PTHR43711">
    <property type="entry name" value="TWO-COMPONENT HISTIDINE KINASE"/>
    <property type="match status" value="1"/>
</dbReference>
<feature type="transmembrane region" description="Helical" evidence="7">
    <location>
        <begin position="217"/>
        <end position="239"/>
    </location>
</feature>
<dbReference type="EMBL" id="RXFT01000003">
    <property type="protein sequence ID" value="RUR67475.1"/>
    <property type="molecule type" value="Genomic_DNA"/>
</dbReference>
<dbReference type="PROSITE" id="PS50109">
    <property type="entry name" value="HIS_KIN"/>
    <property type="match status" value="1"/>
</dbReference>
<keyword evidence="7" id="KW-0812">Transmembrane</keyword>
<dbReference type="InterPro" id="IPR036890">
    <property type="entry name" value="HATPase_C_sf"/>
</dbReference>
<dbReference type="PRINTS" id="PR00344">
    <property type="entry name" value="BCTRLSENSOR"/>
</dbReference>
<dbReference type="SMART" id="SM00387">
    <property type="entry name" value="HATPase_c"/>
    <property type="match status" value="1"/>
</dbReference>
<feature type="transmembrane region" description="Helical" evidence="7">
    <location>
        <begin position="186"/>
        <end position="210"/>
    </location>
</feature>
<feature type="transmembrane region" description="Helical" evidence="7">
    <location>
        <begin position="251"/>
        <end position="271"/>
    </location>
</feature>
<dbReference type="InterPro" id="IPR005467">
    <property type="entry name" value="His_kinase_dom"/>
</dbReference>
<dbReference type="Gene3D" id="1.10.287.130">
    <property type="match status" value="1"/>
</dbReference>
<keyword evidence="5" id="KW-0418">Kinase</keyword>
<dbReference type="PANTHER" id="PTHR43711:SF32">
    <property type="entry name" value="SENSOR-TYPE HISTIDINE KINASE PRRB"/>
    <property type="match status" value="1"/>
</dbReference>
<keyword evidence="6" id="KW-0902">Two-component regulatory system</keyword>
<dbReference type="SUPFAM" id="SSF47384">
    <property type="entry name" value="Homodimeric domain of signal transducing histidine kinase"/>
    <property type="match status" value="1"/>
</dbReference>
<comment type="catalytic activity">
    <reaction evidence="1">
        <text>ATP + protein L-histidine = ADP + protein N-phospho-L-histidine.</text>
        <dbReference type="EC" id="2.7.13.3"/>
    </reaction>
</comment>
<dbReference type="SUPFAM" id="SSF55874">
    <property type="entry name" value="ATPase domain of HSP90 chaperone/DNA topoisomerase II/histidine kinase"/>
    <property type="match status" value="1"/>
</dbReference>
<name>A0A3S0ZDS6_9BURK</name>
<accession>A0A3S0ZDS6</accession>
<dbReference type="EC" id="2.7.13.3" evidence="2"/>
<dbReference type="InterPro" id="IPR004358">
    <property type="entry name" value="Sig_transdc_His_kin-like_C"/>
</dbReference>
<evidence type="ECO:0000259" key="9">
    <source>
        <dbReference type="PROSITE" id="PS50109"/>
    </source>
</evidence>
<dbReference type="GO" id="GO:0000155">
    <property type="term" value="F:phosphorelay sensor kinase activity"/>
    <property type="evidence" value="ECO:0007669"/>
    <property type="project" value="InterPro"/>
</dbReference>
<evidence type="ECO:0000256" key="2">
    <source>
        <dbReference type="ARBA" id="ARBA00012438"/>
    </source>
</evidence>
<dbReference type="SMART" id="SM00388">
    <property type="entry name" value="HisKA"/>
    <property type="match status" value="1"/>
</dbReference>
<dbReference type="InterPro" id="IPR011623">
    <property type="entry name" value="7TMR_DISM_rcpt_extracell_dom1"/>
</dbReference>
<evidence type="ECO:0000313" key="10">
    <source>
        <dbReference type="EMBL" id="RUR67475.1"/>
    </source>
</evidence>
<dbReference type="Pfam" id="PF02518">
    <property type="entry name" value="HATPase_c"/>
    <property type="match status" value="1"/>
</dbReference>
<dbReference type="Pfam" id="PF07696">
    <property type="entry name" value="7TMR-DISMED2"/>
    <property type="match status" value="1"/>
</dbReference>
<dbReference type="Pfam" id="PF00512">
    <property type="entry name" value="HisKA"/>
    <property type="match status" value="1"/>
</dbReference>
<gene>
    <name evidence="10" type="ORF">EJP67_10415</name>
</gene>
<keyword evidence="3" id="KW-0597">Phosphoprotein</keyword>
<feature type="domain" description="Histidine kinase" evidence="9">
    <location>
        <begin position="429"/>
        <end position="642"/>
    </location>
</feature>
<dbReference type="CDD" id="cd00082">
    <property type="entry name" value="HisKA"/>
    <property type="match status" value="1"/>
</dbReference>
<keyword evidence="7" id="KW-0472">Membrane</keyword>
<feature type="signal peptide" evidence="8">
    <location>
        <begin position="1"/>
        <end position="24"/>
    </location>
</feature>
<dbReference type="Gene3D" id="2.60.40.2380">
    <property type="match status" value="1"/>
</dbReference>
<feature type="transmembrane region" description="Helical" evidence="7">
    <location>
        <begin position="283"/>
        <end position="304"/>
    </location>
</feature>
<comment type="caution">
    <text evidence="10">The sequence shown here is derived from an EMBL/GenBank/DDBJ whole genome shotgun (WGS) entry which is preliminary data.</text>
</comment>
<evidence type="ECO:0000256" key="4">
    <source>
        <dbReference type="ARBA" id="ARBA00022679"/>
    </source>
</evidence>
<feature type="transmembrane region" description="Helical" evidence="7">
    <location>
        <begin position="310"/>
        <end position="329"/>
    </location>
</feature>
<dbReference type="AlphaFoldDB" id="A0A3S0ZDS6"/>
<dbReference type="OrthoDB" id="8807260at2"/>
<evidence type="ECO:0000256" key="3">
    <source>
        <dbReference type="ARBA" id="ARBA00022553"/>
    </source>
</evidence>
<keyword evidence="8" id="KW-0732">Signal</keyword>
<protein>
    <recommendedName>
        <fullName evidence="2">histidine kinase</fullName>
        <ecNumber evidence="2">2.7.13.3</ecNumber>
    </recommendedName>
</protein>
<feature type="transmembrane region" description="Helical" evidence="7">
    <location>
        <begin position="336"/>
        <end position="360"/>
    </location>
</feature>
<evidence type="ECO:0000256" key="8">
    <source>
        <dbReference type="SAM" id="SignalP"/>
    </source>
</evidence>
<evidence type="ECO:0000256" key="5">
    <source>
        <dbReference type="ARBA" id="ARBA00022777"/>
    </source>
</evidence>
<keyword evidence="7" id="KW-1133">Transmembrane helix</keyword>
<dbReference type="CDD" id="cd00075">
    <property type="entry name" value="HATPase"/>
    <property type="match status" value="1"/>
</dbReference>